<feature type="region of interest" description="Disordered" evidence="5">
    <location>
        <begin position="1"/>
        <end position="110"/>
    </location>
</feature>
<dbReference type="PANTHER" id="PTHR12930:SF0">
    <property type="entry name" value="RING FINGER PROTEIN 113B"/>
    <property type="match status" value="1"/>
</dbReference>
<evidence type="ECO:0000256" key="1">
    <source>
        <dbReference type="ARBA" id="ARBA00022723"/>
    </source>
</evidence>
<evidence type="ECO:0000259" key="7">
    <source>
        <dbReference type="PROSITE" id="PS50103"/>
    </source>
</evidence>
<organism evidence="8 9">
    <name type="scientific">Pristionchus mayeri</name>
    <dbReference type="NCBI Taxonomy" id="1317129"/>
    <lineage>
        <taxon>Eukaryota</taxon>
        <taxon>Metazoa</taxon>
        <taxon>Ecdysozoa</taxon>
        <taxon>Nematoda</taxon>
        <taxon>Chromadorea</taxon>
        <taxon>Rhabditida</taxon>
        <taxon>Rhabditina</taxon>
        <taxon>Diplogasteromorpha</taxon>
        <taxon>Diplogasteroidea</taxon>
        <taxon>Neodiplogasteridae</taxon>
        <taxon>Pristionchus</taxon>
    </lineage>
</organism>
<dbReference type="PROSITE" id="PS00518">
    <property type="entry name" value="ZF_RING_1"/>
    <property type="match status" value="1"/>
</dbReference>
<gene>
    <name evidence="8" type="ORF">PMAYCL1PPCAC_12573</name>
</gene>
<feature type="domain" description="C3H1-type" evidence="7">
    <location>
        <begin position="185"/>
        <end position="213"/>
    </location>
</feature>
<feature type="zinc finger region" description="C3H1-type" evidence="4">
    <location>
        <begin position="185"/>
        <end position="213"/>
    </location>
</feature>
<dbReference type="InterPro" id="IPR039971">
    <property type="entry name" value="CWC24-like"/>
</dbReference>
<dbReference type="PANTHER" id="PTHR12930">
    <property type="entry name" value="ZINC FINGER PROTEIN 183"/>
    <property type="match status" value="1"/>
</dbReference>
<dbReference type="Proteomes" id="UP001328107">
    <property type="component" value="Unassembled WGS sequence"/>
</dbReference>
<evidence type="ECO:0000256" key="2">
    <source>
        <dbReference type="ARBA" id="ARBA00022771"/>
    </source>
</evidence>
<feature type="non-terminal residue" evidence="8">
    <location>
        <position position="424"/>
    </location>
</feature>
<dbReference type="GO" id="GO:0034247">
    <property type="term" value="P:snoRNA splicing"/>
    <property type="evidence" value="ECO:0007669"/>
    <property type="project" value="TreeGrafter"/>
</dbReference>
<dbReference type="Gene3D" id="4.10.1000.10">
    <property type="entry name" value="Zinc finger, CCCH-type"/>
    <property type="match status" value="1"/>
</dbReference>
<sequence length="424" mass="48289">IDSSSRMFRKPGAKKAQAVRQRKEPSSEEGSSDEGEVLKESMARRKRKNPMVHSTKKDDGVKRIRNSSSSSSDDDRNDEFAFKASGHSMPAGPRDMGATATLDIDTERERDARAQFERVQKELEKDGEGEGLRETDEAGRPLYRGLAMYGAKKAEDSAKGNAGSGRVRLGPVRAPQFLRQTVRWDFAPDICKDYKETGFCTFGDSCKFMHDRGDYKHGWELERDFEQGMAEPEQNYEISDEEESFPDNCPICEGPFTNPVVTRCKHFFCERCAIVAFKKSKKCRVCEQNTAGVFNPAKELIAHINGESSKKKRMKEEEEENIDSDENEDEKVEDMKMEDAEGVEEERREEGEEREIKKEVEEDENELDIKNYDIIDSEGSESEKEEEGGDGIEMEIKNEVEEEEEGGENESDEDEYDEGEDTEK</sequence>
<name>A0AAN5C950_9BILA</name>
<keyword evidence="1 4" id="KW-0479">Metal-binding</keyword>
<dbReference type="PROSITE" id="PS50089">
    <property type="entry name" value="ZF_RING_2"/>
    <property type="match status" value="1"/>
</dbReference>
<dbReference type="InterPro" id="IPR013083">
    <property type="entry name" value="Znf_RING/FYVE/PHD"/>
</dbReference>
<evidence type="ECO:0000313" key="9">
    <source>
        <dbReference type="Proteomes" id="UP001328107"/>
    </source>
</evidence>
<feature type="compositionally biased region" description="Acidic residues" evidence="5">
    <location>
        <begin position="317"/>
        <end position="332"/>
    </location>
</feature>
<dbReference type="InterPro" id="IPR001841">
    <property type="entry name" value="Znf_RING"/>
</dbReference>
<dbReference type="EMBL" id="BTRK01000003">
    <property type="protein sequence ID" value="GMR42378.1"/>
    <property type="molecule type" value="Genomic_DNA"/>
</dbReference>
<feature type="compositionally biased region" description="Acidic residues" evidence="5">
    <location>
        <begin position="400"/>
        <end position="424"/>
    </location>
</feature>
<protein>
    <submittedName>
        <fullName evidence="8">Uncharacterized protein</fullName>
    </submittedName>
</protein>
<evidence type="ECO:0000313" key="8">
    <source>
        <dbReference type="EMBL" id="GMR42378.1"/>
    </source>
</evidence>
<accession>A0AAN5C950</accession>
<dbReference type="InterPro" id="IPR000571">
    <property type="entry name" value="Znf_CCCH"/>
</dbReference>
<dbReference type="SUPFAM" id="SSF90229">
    <property type="entry name" value="CCCH zinc finger"/>
    <property type="match status" value="1"/>
</dbReference>
<dbReference type="GO" id="GO:0005684">
    <property type="term" value="C:U2-type spliceosomal complex"/>
    <property type="evidence" value="ECO:0007669"/>
    <property type="project" value="TreeGrafter"/>
</dbReference>
<feature type="compositionally biased region" description="Basic and acidic residues" evidence="5">
    <location>
        <begin position="333"/>
        <end position="360"/>
    </location>
</feature>
<dbReference type="InterPro" id="IPR017907">
    <property type="entry name" value="Znf_RING_CS"/>
</dbReference>
<dbReference type="AlphaFoldDB" id="A0AAN5C950"/>
<comment type="caution">
    <text evidence="8">The sequence shown here is derived from an EMBL/GenBank/DDBJ whole genome shotgun (WGS) entry which is preliminary data.</text>
</comment>
<evidence type="ECO:0000256" key="5">
    <source>
        <dbReference type="SAM" id="MobiDB-lite"/>
    </source>
</evidence>
<keyword evidence="2 4" id="KW-0863">Zinc-finger</keyword>
<dbReference type="InterPro" id="IPR036855">
    <property type="entry name" value="Znf_CCCH_sf"/>
</dbReference>
<keyword evidence="3 4" id="KW-0862">Zinc</keyword>
<dbReference type="PROSITE" id="PS50103">
    <property type="entry name" value="ZF_C3H1"/>
    <property type="match status" value="1"/>
</dbReference>
<dbReference type="Pfam" id="PF13923">
    <property type="entry name" value="zf-C3HC4_2"/>
    <property type="match status" value="1"/>
</dbReference>
<proteinExistence type="predicted"/>
<dbReference type="SMART" id="SM00184">
    <property type="entry name" value="RING"/>
    <property type="match status" value="1"/>
</dbReference>
<reference evidence="9" key="1">
    <citation type="submission" date="2022-10" db="EMBL/GenBank/DDBJ databases">
        <title>Genome assembly of Pristionchus species.</title>
        <authorList>
            <person name="Yoshida K."/>
            <person name="Sommer R.J."/>
        </authorList>
    </citation>
    <scope>NUCLEOTIDE SEQUENCE [LARGE SCALE GENOMIC DNA]</scope>
    <source>
        <strain evidence="9">RS5460</strain>
    </source>
</reference>
<evidence type="ECO:0000256" key="4">
    <source>
        <dbReference type="PROSITE-ProRule" id="PRU00723"/>
    </source>
</evidence>
<evidence type="ECO:0000256" key="3">
    <source>
        <dbReference type="ARBA" id="ARBA00022833"/>
    </source>
</evidence>
<dbReference type="GO" id="GO:0008270">
    <property type="term" value="F:zinc ion binding"/>
    <property type="evidence" value="ECO:0007669"/>
    <property type="project" value="UniProtKB-KW"/>
</dbReference>
<feature type="non-terminal residue" evidence="8">
    <location>
        <position position="1"/>
    </location>
</feature>
<evidence type="ECO:0000259" key="6">
    <source>
        <dbReference type="PROSITE" id="PS50089"/>
    </source>
</evidence>
<dbReference type="Pfam" id="PF00642">
    <property type="entry name" value="zf-CCCH"/>
    <property type="match status" value="1"/>
</dbReference>
<dbReference type="SUPFAM" id="SSF57850">
    <property type="entry name" value="RING/U-box"/>
    <property type="match status" value="1"/>
</dbReference>
<dbReference type="Gene3D" id="3.30.40.10">
    <property type="entry name" value="Zinc/RING finger domain, C3HC4 (zinc finger)"/>
    <property type="match status" value="1"/>
</dbReference>
<dbReference type="SMART" id="SM00356">
    <property type="entry name" value="ZnF_C3H1"/>
    <property type="match status" value="1"/>
</dbReference>
<dbReference type="CDD" id="cd16539">
    <property type="entry name" value="RING-HC_RNF113A_B"/>
    <property type="match status" value="1"/>
</dbReference>
<feature type="region of interest" description="Disordered" evidence="5">
    <location>
        <begin position="308"/>
        <end position="424"/>
    </location>
</feature>
<keyword evidence="9" id="KW-1185">Reference proteome</keyword>
<feature type="domain" description="RING-type" evidence="6">
    <location>
        <begin position="249"/>
        <end position="287"/>
    </location>
</feature>
<feature type="compositionally biased region" description="Acidic residues" evidence="5">
    <location>
        <begin position="375"/>
        <end position="393"/>
    </location>
</feature>